<sequence length="121" mass="12135">MRSVSLARIYGLADTKNAASYNLNGASVTEAKCSITTPGLVLPIGNVLASSFGTAMGTVPSAAQNMQSLDLNCDAGANINVSLAAIDNPNVGTANILALAGQGGADAEKGVGDQILYNGHR</sequence>
<dbReference type="GO" id="GO:0007155">
    <property type="term" value="P:cell adhesion"/>
    <property type="evidence" value="ECO:0007669"/>
    <property type="project" value="InterPro"/>
</dbReference>
<dbReference type="GO" id="GO:0009289">
    <property type="term" value="C:pilus"/>
    <property type="evidence" value="ECO:0007669"/>
    <property type="project" value="InterPro"/>
</dbReference>
<reference evidence="1" key="1">
    <citation type="submission" date="2012-10" db="EMBL/GenBank/DDBJ databases">
        <authorList>
            <person name="Sandrine L."/>
        </authorList>
    </citation>
    <scope>NUCLEOTIDE SEQUENCE</scope>
</reference>
<proteinExistence type="predicted"/>
<dbReference type="Gene3D" id="2.60.40.1090">
    <property type="entry name" value="Fimbrial-type adhesion domain"/>
    <property type="match status" value="1"/>
</dbReference>
<protein>
    <submittedName>
        <fullName evidence="1">Putative fimbrial protein</fullName>
    </submittedName>
</protein>
<evidence type="ECO:0000313" key="1">
    <source>
        <dbReference type="EMBL" id="CCO21508.1"/>
    </source>
</evidence>
<gene>
    <name evidence="1" type="ORF">BN138_696</name>
</gene>
<dbReference type="InterPro" id="IPR036937">
    <property type="entry name" value="Adhesion_dom_fimbrial_sf"/>
</dbReference>
<accession>S0DE60</accession>
<reference evidence="1" key="2">
    <citation type="journal article" date="2013" name="Biotechnol. Biofuels">
        <title>Mining for hemicellulases in the fungus-growing termite Pseudacanthotermes militaris using functional metagenomics.</title>
        <authorList>
            <person name="Bastien G."/>
            <person name="Arnal G."/>
            <person name="Bozonnet S."/>
            <person name="Laguerre S."/>
            <person name="Ferreira F."/>
            <person name="Faure R."/>
            <person name="Henrissat B."/>
            <person name="Lefevre F."/>
            <person name="Robe P."/>
            <person name="Bouchez O."/>
            <person name="Noirot C."/>
            <person name="Dumon C."/>
            <person name="O'Donohue M."/>
        </authorList>
    </citation>
    <scope>NUCLEOTIDE SEQUENCE</scope>
</reference>
<dbReference type="AlphaFoldDB" id="S0DE60"/>
<dbReference type="EMBL" id="HF548308">
    <property type="protein sequence ID" value="CCO21508.1"/>
    <property type="molecule type" value="Genomic_DNA"/>
</dbReference>
<name>S0DE60_9ZZZZ</name>
<organism evidence="1">
    <name type="scientific">termite gut metagenome</name>
    <dbReference type="NCBI Taxonomy" id="433724"/>
    <lineage>
        <taxon>unclassified sequences</taxon>
        <taxon>metagenomes</taxon>
        <taxon>organismal metagenomes</taxon>
    </lineage>
</organism>